<name>A0AAQ4DVX2_AMBAM</name>
<feature type="compositionally biased region" description="Polar residues" evidence="1">
    <location>
        <begin position="31"/>
        <end position="45"/>
    </location>
</feature>
<reference evidence="2 3" key="1">
    <citation type="journal article" date="2023" name="Arcadia Sci">
        <title>De novo assembly of a long-read Amblyomma americanum tick genome.</title>
        <authorList>
            <person name="Chou S."/>
            <person name="Poskanzer K.E."/>
            <person name="Rollins M."/>
            <person name="Thuy-Boun P.S."/>
        </authorList>
    </citation>
    <scope>NUCLEOTIDE SEQUENCE [LARGE SCALE GENOMIC DNA]</scope>
    <source>
        <strain evidence="2">F_SG_1</strain>
        <tissue evidence="2">Salivary glands</tissue>
    </source>
</reference>
<feature type="region of interest" description="Disordered" evidence="1">
    <location>
        <begin position="1"/>
        <end position="63"/>
    </location>
</feature>
<evidence type="ECO:0000256" key="1">
    <source>
        <dbReference type="SAM" id="MobiDB-lite"/>
    </source>
</evidence>
<proteinExistence type="predicted"/>
<feature type="region of interest" description="Disordered" evidence="1">
    <location>
        <begin position="80"/>
        <end position="99"/>
    </location>
</feature>
<protein>
    <submittedName>
        <fullName evidence="2">Uncharacterized protein</fullName>
    </submittedName>
</protein>
<dbReference type="EMBL" id="JARKHS020026184">
    <property type="protein sequence ID" value="KAK8766612.1"/>
    <property type="molecule type" value="Genomic_DNA"/>
</dbReference>
<keyword evidence="3" id="KW-1185">Reference proteome</keyword>
<dbReference type="AlphaFoldDB" id="A0AAQ4DVX2"/>
<dbReference type="Proteomes" id="UP001321473">
    <property type="component" value="Unassembled WGS sequence"/>
</dbReference>
<evidence type="ECO:0000313" key="3">
    <source>
        <dbReference type="Proteomes" id="UP001321473"/>
    </source>
</evidence>
<accession>A0AAQ4DVX2</accession>
<evidence type="ECO:0000313" key="2">
    <source>
        <dbReference type="EMBL" id="KAK8766612.1"/>
    </source>
</evidence>
<gene>
    <name evidence="2" type="ORF">V5799_006608</name>
</gene>
<comment type="caution">
    <text evidence="2">The sequence shown here is derived from an EMBL/GenBank/DDBJ whole genome shotgun (WGS) entry which is preliminary data.</text>
</comment>
<organism evidence="2 3">
    <name type="scientific">Amblyomma americanum</name>
    <name type="common">Lone star tick</name>
    <dbReference type="NCBI Taxonomy" id="6943"/>
    <lineage>
        <taxon>Eukaryota</taxon>
        <taxon>Metazoa</taxon>
        <taxon>Ecdysozoa</taxon>
        <taxon>Arthropoda</taxon>
        <taxon>Chelicerata</taxon>
        <taxon>Arachnida</taxon>
        <taxon>Acari</taxon>
        <taxon>Parasitiformes</taxon>
        <taxon>Ixodida</taxon>
        <taxon>Ixodoidea</taxon>
        <taxon>Ixodidae</taxon>
        <taxon>Amblyomminae</taxon>
        <taxon>Amblyomma</taxon>
    </lineage>
</organism>
<feature type="compositionally biased region" description="Polar residues" evidence="1">
    <location>
        <begin position="1"/>
        <end position="14"/>
    </location>
</feature>
<feature type="compositionally biased region" description="Polar residues" evidence="1">
    <location>
        <begin position="54"/>
        <end position="63"/>
    </location>
</feature>
<sequence length="200" mass="20395">MPATAPVSSHSTASHRGLPAVPEPVPERQQRTLPPATTRSVSSAVATHPGGAPNANNTGITSTGAWTGSLHDAASNAHLSTSNAASTPATGSIQSRSCTEPTELQQLKDAVAMVATSSHQLVETAVGQSAALQRLAAAAEAQAECQVHQAAALERWAGIAEQQLSNTVASQARLVAAAERQVIIGQMIGQQLQQLAAAPH</sequence>